<feature type="signal peptide" evidence="1">
    <location>
        <begin position="1"/>
        <end position="19"/>
    </location>
</feature>
<dbReference type="STRING" id="287099.SAMN05660413_02513"/>
<protein>
    <recommendedName>
        <fullName evidence="4">Collagen triple helix repeat-containing protein</fullName>
    </recommendedName>
</protein>
<accession>A0A1I5BS60</accession>
<dbReference type="PROSITE" id="PS51257">
    <property type="entry name" value="PROKAR_LIPOPROTEIN"/>
    <property type="match status" value="1"/>
</dbReference>
<proteinExistence type="predicted"/>
<dbReference type="Proteomes" id="UP000199153">
    <property type="component" value="Unassembled WGS sequence"/>
</dbReference>
<evidence type="ECO:0008006" key="4">
    <source>
        <dbReference type="Google" id="ProtNLM"/>
    </source>
</evidence>
<dbReference type="EMBL" id="FOVL01000016">
    <property type="protein sequence ID" value="SFN77221.1"/>
    <property type="molecule type" value="Genomic_DNA"/>
</dbReference>
<name>A0A1I5BS60_9FLAO</name>
<feature type="chain" id="PRO_5011705167" description="Collagen triple helix repeat-containing protein" evidence="1">
    <location>
        <begin position="20"/>
        <end position="182"/>
    </location>
</feature>
<dbReference type="RefSeq" id="WP_093410273.1">
    <property type="nucleotide sequence ID" value="NZ_FOVL01000016.1"/>
</dbReference>
<sequence>MKKLLSALFVTALLFTACEGDQGPPGPPGPEGEPGINVVGQTIEYEDVDFDYFADVNYHATIIGLPDDVEVLTSDAILVYRLEVIEDNGDVFETWSLIPQNFFLDEGTIQYVYNHTDVDVELIIDGDFDLTNLDTGFTQDQVFRFVIVPSDFAESTGIDVANFNAVMNALDLQEQDVQNVQM</sequence>
<dbReference type="Gene3D" id="1.20.5.320">
    <property type="entry name" value="6-Phosphogluconate Dehydrogenase, domain 3"/>
    <property type="match status" value="1"/>
</dbReference>
<gene>
    <name evidence="2" type="ORF">SAMN05660413_02513</name>
</gene>
<dbReference type="AlphaFoldDB" id="A0A1I5BS60"/>
<dbReference type="OrthoDB" id="1524444at2"/>
<organism evidence="2 3">
    <name type="scientific">Salegentibacter flavus</name>
    <dbReference type="NCBI Taxonomy" id="287099"/>
    <lineage>
        <taxon>Bacteria</taxon>
        <taxon>Pseudomonadati</taxon>
        <taxon>Bacteroidota</taxon>
        <taxon>Flavobacteriia</taxon>
        <taxon>Flavobacteriales</taxon>
        <taxon>Flavobacteriaceae</taxon>
        <taxon>Salegentibacter</taxon>
    </lineage>
</organism>
<reference evidence="2 3" key="1">
    <citation type="submission" date="2016-10" db="EMBL/GenBank/DDBJ databases">
        <authorList>
            <person name="de Groot N.N."/>
        </authorList>
    </citation>
    <scope>NUCLEOTIDE SEQUENCE [LARGE SCALE GENOMIC DNA]</scope>
    <source>
        <strain evidence="2 3">DSM 17794</strain>
    </source>
</reference>
<evidence type="ECO:0000313" key="2">
    <source>
        <dbReference type="EMBL" id="SFN77221.1"/>
    </source>
</evidence>
<evidence type="ECO:0000256" key="1">
    <source>
        <dbReference type="SAM" id="SignalP"/>
    </source>
</evidence>
<keyword evidence="1" id="KW-0732">Signal</keyword>
<evidence type="ECO:0000313" key="3">
    <source>
        <dbReference type="Proteomes" id="UP000199153"/>
    </source>
</evidence>
<keyword evidence="3" id="KW-1185">Reference proteome</keyword>